<sequence length="147" mass="16829">MKLDDSIGFILNNAGRKVSHLLSIHFHPYGITLEQWTVLNRLAEQDGINQKELSKRVGKDQTNVTRILDQLERKGLARRKPNTEDRRSFLAVITDEGNALNQKLIPIEQEVIKTVLSGLSKNEIAQFREILRKITETANMQIEGLER</sequence>
<dbReference type="InterPro" id="IPR036388">
    <property type="entry name" value="WH-like_DNA-bd_sf"/>
</dbReference>
<keyword evidence="1" id="KW-0805">Transcription regulation</keyword>
<feature type="domain" description="HTH marR-type" evidence="4">
    <location>
        <begin position="1"/>
        <end position="136"/>
    </location>
</feature>
<accession>A0A511VCY6</accession>
<comment type="caution">
    <text evidence="5">The sequence shown here is derived from an EMBL/GenBank/DDBJ whole genome shotgun (WGS) entry which is preliminary data.</text>
</comment>
<proteinExistence type="predicted"/>
<dbReference type="GO" id="GO:0003700">
    <property type="term" value="F:DNA-binding transcription factor activity"/>
    <property type="evidence" value="ECO:0007669"/>
    <property type="project" value="InterPro"/>
</dbReference>
<reference evidence="5 6" key="1">
    <citation type="submission" date="2019-07" db="EMBL/GenBank/DDBJ databases">
        <title>Whole genome shotgun sequence of Aneurinibacillus danicus NBRC 102444.</title>
        <authorList>
            <person name="Hosoyama A."/>
            <person name="Uohara A."/>
            <person name="Ohji S."/>
            <person name="Ichikawa N."/>
        </authorList>
    </citation>
    <scope>NUCLEOTIDE SEQUENCE [LARGE SCALE GENOMIC DNA]</scope>
    <source>
        <strain evidence="5 6">NBRC 102444</strain>
    </source>
</reference>
<name>A0A511VCY6_9BACL</name>
<organism evidence="5 6">
    <name type="scientific">Aneurinibacillus danicus</name>
    <dbReference type="NCBI Taxonomy" id="267746"/>
    <lineage>
        <taxon>Bacteria</taxon>
        <taxon>Bacillati</taxon>
        <taxon>Bacillota</taxon>
        <taxon>Bacilli</taxon>
        <taxon>Bacillales</taxon>
        <taxon>Paenibacillaceae</taxon>
        <taxon>Aneurinibacillus group</taxon>
        <taxon>Aneurinibacillus</taxon>
    </lineage>
</organism>
<keyword evidence="3" id="KW-0804">Transcription</keyword>
<dbReference type="InterPro" id="IPR036390">
    <property type="entry name" value="WH_DNA-bd_sf"/>
</dbReference>
<dbReference type="GO" id="GO:0003677">
    <property type="term" value="F:DNA binding"/>
    <property type="evidence" value="ECO:0007669"/>
    <property type="project" value="UniProtKB-KW"/>
</dbReference>
<gene>
    <name evidence="5" type="ORF">ADA01nite_25720</name>
</gene>
<evidence type="ECO:0000259" key="4">
    <source>
        <dbReference type="PROSITE" id="PS50995"/>
    </source>
</evidence>
<dbReference type="PANTHER" id="PTHR42756:SF1">
    <property type="entry name" value="TRANSCRIPTIONAL REPRESSOR OF EMRAB OPERON"/>
    <property type="match status" value="1"/>
</dbReference>
<dbReference type="AlphaFoldDB" id="A0A511VCY6"/>
<evidence type="ECO:0000313" key="6">
    <source>
        <dbReference type="Proteomes" id="UP000321157"/>
    </source>
</evidence>
<evidence type="ECO:0000256" key="1">
    <source>
        <dbReference type="ARBA" id="ARBA00023015"/>
    </source>
</evidence>
<dbReference type="PRINTS" id="PR00598">
    <property type="entry name" value="HTHMARR"/>
</dbReference>
<dbReference type="Gene3D" id="1.10.10.10">
    <property type="entry name" value="Winged helix-like DNA-binding domain superfamily/Winged helix DNA-binding domain"/>
    <property type="match status" value="1"/>
</dbReference>
<evidence type="ECO:0000256" key="2">
    <source>
        <dbReference type="ARBA" id="ARBA00023125"/>
    </source>
</evidence>
<keyword evidence="2" id="KW-0238">DNA-binding</keyword>
<dbReference type="Pfam" id="PF01047">
    <property type="entry name" value="MarR"/>
    <property type="match status" value="1"/>
</dbReference>
<dbReference type="OrthoDB" id="5327581at2"/>
<dbReference type="Proteomes" id="UP000321157">
    <property type="component" value="Unassembled WGS sequence"/>
</dbReference>
<dbReference type="RefSeq" id="WP_146810434.1">
    <property type="nucleotide sequence ID" value="NZ_BJXX01000117.1"/>
</dbReference>
<dbReference type="SUPFAM" id="SSF46785">
    <property type="entry name" value="Winged helix' DNA-binding domain"/>
    <property type="match status" value="1"/>
</dbReference>
<dbReference type="InterPro" id="IPR000835">
    <property type="entry name" value="HTH_MarR-typ"/>
</dbReference>
<dbReference type="EMBL" id="BJXX01000117">
    <property type="protein sequence ID" value="GEN35112.1"/>
    <property type="molecule type" value="Genomic_DNA"/>
</dbReference>
<dbReference type="SMART" id="SM00347">
    <property type="entry name" value="HTH_MARR"/>
    <property type="match status" value="1"/>
</dbReference>
<dbReference type="PROSITE" id="PS50995">
    <property type="entry name" value="HTH_MARR_2"/>
    <property type="match status" value="1"/>
</dbReference>
<evidence type="ECO:0000256" key="3">
    <source>
        <dbReference type="ARBA" id="ARBA00023163"/>
    </source>
</evidence>
<evidence type="ECO:0000313" key="5">
    <source>
        <dbReference type="EMBL" id="GEN35112.1"/>
    </source>
</evidence>
<dbReference type="PANTHER" id="PTHR42756">
    <property type="entry name" value="TRANSCRIPTIONAL REGULATOR, MARR"/>
    <property type="match status" value="1"/>
</dbReference>
<protein>
    <submittedName>
        <fullName evidence="5">Transcriptional regulator</fullName>
    </submittedName>
</protein>
<keyword evidence="6" id="KW-1185">Reference proteome</keyword>